<evidence type="ECO:0000256" key="1">
    <source>
        <dbReference type="SAM" id="MobiDB-lite"/>
    </source>
</evidence>
<dbReference type="InterPro" id="IPR010775">
    <property type="entry name" value="DUF1365"/>
</dbReference>
<evidence type="ECO:0000313" key="2">
    <source>
        <dbReference type="EMBL" id="MEN3929975.1"/>
    </source>
</evidence>
<dbReference type="Pfam" id="PF07103">
    <property type="entry name" value="DUF1365"/>
    <property type="match status" value="1"/>
</dbReference>
<gene>
    <name evidence="2" type="ORF">WJT86_02735</name>
</gene>
<dbReference type="EMBL" id="JBBYXI010000001">
    <property type="protein sequence ID" value="MEN3929975.1"/>
    <property type="molecule type" value="Genomic_DNA"/>
</dbReference>
<dbReference type="PANTHER" id="PTHR33973">
    <property type="entry name" value="OS07G0153300 PROTEIN"/>
    <property type="match status" value="1"/>
</dbReference>
<protein>
    <submittedName>
        <fullName evidence="2">DUF1365 domain-containing protein</fullName>
    </submittedName>
</protein>
<comment type="caution">
    <text evidence="2">The sequence shown here is derived from an EMBL/GenBank/DDBJ whole genome shotgun (WGS) entry which is preliminary data.</text>
</comment>
<dbReference type="RefSeq" id="WP_346335952.1">
    <property type="nucleotide sequence ID" value="NZ_JBBYXI010000001.1"/>
</dbReference>
<organism evidence="2 3">
    <name type="scientific">Hohaiivirga grylli</name>
    <dbReference type="NCBI Taxonomy" id="3133970"/>
    <lineage>
        <taxon>Bacteria</taxon>
        <taxon>Pseudomonadati</taxon>
        <taxon>Pseudomonadota</taxon>
        <taxon>Alphaproteobacteria</taxon>
        <taxon>Hyphomicrobiales</taxon>
        <taxon>Methylobacteriaceae</taxon>
        <taxon>Hohaiivirga</taxon>
    </lineage>
</organism>
<reference evidence="2 3" key="1">
    <citation type="submission" date="2024-04" db="EMBL/GenBank/DDBJ databases">
        <title>A novel species isolated from cricket.</title>
        <authorList>
            <person name="Wang H.-C."/>
        </authorList>
    </citation>
    <scope>NUCLEOTIDE SEQUENCE [LARGE SCALE GENOMIC DNA]</scope>
    <source>
        <strain evidence="2 3">WL0021</strain>
    </source>
</reference>
<dbReference type="PANTHER" id="PTHR33973:SF4">
    <property type="entry name" value="OS07G0153300 PROTEIN"/>
    <property type="match status" value="1"/>
</dbReference>
<feature type="region of interest" description="Disordered" evidence="1">
    <location>
        <begin position="261"/>
        <end position="284"/>
    </location>
</feature>
<accession>A0ABV0BKB7</accession>
<keyword evidence="3" id="KW-1185">Reference proteome</keyword>
<name>A0ABV0BKB7_9HYPH</name>
<evidence type="ECO:0000313" key="3">
    <source>
        <dbReference type="Proteomes" id="UP001418637"/>
    </source>
</evidence>
<sequence length="284" mass="33009">MMKPGLKSSRNPLFDAVSLYPGKVMHARLKPVGHRFSYRVFYTLIDLGRLEEANRQCWLFSVDRFNLISFHQKDHGDGNHSSLRQYAIDVFAKQGLDIAGGQVFLLAYPRILGYTFNPIAIYYAYDCEHKLKGLIYEVSNTFGQRHSYVVIIPDIEEYPDWIRHSFDKNFYVSPFMEMGMRYNFRITPPEKHLKIHILETENTAPTLVATFSGERQPMRIRYILWLTATLPLMPVKVICGIHWEALKLWLKGIRFHKKPPPPVSSVSYVSPPQEKSRSPQKFIG</sequence>
<dbReference type="Proteomes" id="UP001418637">
    <property type="component" value="Unassembled WGS sequence"/>
</dbReference>
<proteinExistence type="predicted"/>